<feature type="transmembrane region" description="Helical" evidence="11">
    <location>
        <begin position="101"/>
        <end position="122"/>
    </location>
</feature>
<dbReference type="Pfam" id="PF02163">
    <property type="entry name" value="Peptidase_M50"/>
    <property type="match status" value="1"/>
</dbReference>
<dbReference type="SMART" id="SM00228">
    <property type="entry name" value="PDZ"/>
    <property type="match status" value="1"/>
</dbReference>
<comment type="cofactor">
    <cofactor evidence="1 11">
        <name>Zn(2+)</name>
        <dbReference type="ChEBI" id="CHEBI:29105"/>
    </cofactor>
</comment>
<comment type="similarity">
    <text evidence="3 11">Belongs to the peptidase M50B family.</text>
</comment>
<evidence type="ECO:0000256" key="6">
    <source>
        <dbReference type="ARBA" id="ARBA00022801"/>
    </source>
</evidence>
<dbReference type="InterPro" id="IPR041489">
    <property type="entry name" value="PDZ_6"/>
</dbReference>
<feature type="domain" description="PDZ" evidence="12">
    <location>
        <begin position="197"/>
        <end position="270"/>
    </location>
</feature>
<feature type="transmembrane region" description="Helical" evidence="11">
    <location>
        <begin position="414"/>
        <end position="433"/>
    </location>
</feature>
<dbReference type="PANTHER" id="PTHR42837:SF2">
    <property type="entry name" value="MEMBRANE METALLOPROTEASE ARASP2, CHLOROPLASTIC-RELATED"/>
    <property type="match status" value="1"/>
</dbReference>
<keyword evidence="5 11" id="KW-0812">Transmembrane</keyword>
<evidence type="ECO:0000256" key="9">
    <source>
        <dbReference type="ARBA" id="ARBA00023049"/>
    </source>
</evidence>
<keyword evidence="9 11" id="KW-0482">Metalloprotease</keyword>
<dbReference type="SUPFAM" id="SSF50156">
    <property type="entry name" value="PDZ domain-like"/>
    <property type="match status" value="2"/>
</dbReference>
<sequence>MITVISFIIVLGILVFFHELGHYLVARRHGIVVEEFGMGYPPRLVKLFTYDGTDFTLNLIPFGGFARMKGEDAADMSPGAFNAASRWARASTLLAGPMMNVVLAVFLFAASFMAGFPAAAAYPQLNQIPAGSTAAAVGLEPGDILLAIQGRPAHVSAVPDFQYRVLPQPNAAQDGAAGLTVSRNGQIVTLPLSDGSLTLEALLTGTSYVPVLSTEITLVAPDSPAQAANLQPGDLVYAVNDTVITYEVPLNEVIQEHLGEPVILHLLRGDRWVQVEITPRVDPPPGQGALGVQIGPMTTLATLPWWRALWEGVVSTGQYVVLVLQLPVLLLLGHLSPGDAQLTGPVGIAQMVGGAVSATIDTGLWFPIWRLSAVLSAALAVTNLLPLPALDGGRLLFILVETVRGRRVNPEREGLIHMVGFMLLLALLALVTVRDISTSQQGIDWRALLGQ</sequence>
<dbReference type="GO" id="GO:0006508">
    <property type="term" value="P:proteolysis"/>
    <property type="evidence" value="ECO:0007669"/>
    <property type="project" value="UniProtKB-KW"/>
</dbReference>
<dbReference type="GO" id="GO:0016020">
    <property type="term" value="C:membrane"/>
    <property type="evidence" value="ECO:0007669"/>
    <property type="project" value="UniProtKB-SubCell"/>
</dbReference>
<keyword evidence="8 11" id="KW-1133">Transmembrane helix</keyword>
<evidence type="ECO:0000259" key="12">
    <source>
        <dbReference type="SMART" id="SM00228"/>
    </source>
</evidence>
<reference evidence="13 14" key="1">
    <citation type="submission" date="2019-06" db="EMBL/GenBank/DDBJ databases">
        <title>Genome sequence of Litorilinea aerophila BAA-2444.</title>
        <authorList>
            <person name="Maclea K.S."/>
            <person name="Maurais E.G."/>
            <person name="Iannazzi L.C."/>
        </authorList>
    </citation>
    <scope>NUCLEOTIDE SEQUENCE [LARGE SCALE GENOMIC DNA]</scope>
    <source>
        <strain evidence="13 14">ATCC BAA-2444</strain>
    </source>
</reference>
<dbReference type="EMBL" id="VIGC01000007">
    <property type="protein sequence ID" value="TQE96649.1"/>
    <property type="molecule type" value="Genomic_DNA"/>
</dbReference>
<evidence type="ECO:0000256" key="1">
    <source>
        <dbReference type="ARBA" id="ARBA00001947"/>
    </source>
</evidence>
<dbReference type="Proteomes" id="UP000317371">
    <property type="component" value="Unassembled WGS sequence"/>
</dbReference>
<evidence type="ECO:0000256" key="10">
    <source>
        <dbReference type="ARBA" id="ARBA00023136"/>
    </source>
</evidence>
<comment type="caution">
    <text evidence="13">The sequence shown here is derived from an EMBL/GenBank/DDBJ whole genome shotgun (WGS) entry which is preliminary data.</text>
</comment>
<dbReference type="RefSeq" id="WP_141609391.1">
    <property type="nucleotide sequence ID" value="NZ_VIGC02000007.1"/>
</dbReference>
<dbReference type="FunCoup" id="A0A540VIR7">
    <property type="interactions" value="446"/>
</dbReference>
<evidence type="ECO:0000256" key="5">
    <source>
        <dbReference type="ARBA" id="ARBA00022692"/>
    </source>
</evidence>
<gene>
    <name evidence="13" type="primary">rseP</name>
    <name evidence="13" type="ORF">FKZ61_07090</name>
</gene>
<dbReference type="Pfam" id="PF17820">
    <property type="entry name" value="PDZ_6"/>
    <property type="match status" value="1"/>
</dbReference>
<dbReference type="GO" id="GO:0046872">
    <property type="term" value="F:metal ion binding"/>
    <property type="evidence" value="ECO:0007669"/>
    <property type="project" value="UniProtKB-KW"/>
</dbReference>
<evidence type="ECO:0000256" key="8">
    <source>
        <dbReference type="ARBA" id="ARBA00022989"/>
    </source>
</evidence>
<evidence type="ECO:0000313" key="13">
    <source>
        <dbReference type="EMBL" id="TQE96649.1"/>
    </source>
</evidence>
<dbReference type="InterPro" id="IPR001478">
    <property type="entry name" value="PDZ"/>
</dbReference>
<name>A0A540VIR7_9CHLR</name>
<dbReference type="EC" id="3.4.24.-" evidence="11"/>
<dbReference type="PANTHER" id="PTHR42837">
    <property type="entry name" value="REGULATOR OF SIGMA-E PROTEASE RSEP"/>
    <property type="match status" value="1"/>
</dbReference>
<keyword evidence="6 11" id="KW-0378">Hydrolase</keyword>
<dbReference type="Gene3D" id="2.30.42.10">
    <property type="match status" value="2"/>
</dbReference>
<dbReference type="OrthoDB" id="9782003at2"/>
<keyword evidence="4 13" id="KW-0645">Protease</keyword>
<dbReference type="InterPro" id="IPR036034">
    <property type="entry name" value="PDZ_sf"/>
</dbReference>
<evidence type="ECO:0000256" key="2">
    <source>
        <dbReference type="ARBA" id="ARBA00004141"/>
    </source>
</evidence>
<dbReference type="InterPro" id="IPR004387">
    <property type="entry name" value="Pept_M50_Zn"/>
</dbReference>
<keyword evidence="11" id="KW-0479">Metal-binding</keyword>
<keyword evidence="7 11" id="KW-0862">Zinc</keyword>
<keyword evidence="10 11" id="KW-0472">Membrane</keyword>
<dbReference type="NCBIfam" id="TIGR00054">
    <property type="entry name" value="RIP metalloprotease RseP"/>
    <property type="match status" value="1"/>
</dbReference>
<dbReference type="InParanoid" id="A0A540VIR7"/>
<dbReference type="AlphaFoldDB" id="A0A540VIR7"/>
<dbReference type="InterPro" id="IPR008915">
    <property type="entry name" value="Peptidase_M50"/>
</dbReference>
<evidence type="ECO:0000256" key="7">
    <source>
        <dbReference type="ARBA" id="ARBA00022833"/>
    </source>
</evidence>
<evidence type="ECO:0000256" key="3">
    <source>
        <dbReference type="ARBA" id="ARBA00007931"/>
    </source>
</evidence>
<keyword evidence="14" id="KW-1185">Reference proteome</keyword>
<organism evidence="13 14">
    <name type="scientific">Litorilinea aerophila</name>
    <dbReference type="NCBI Taxonomy" id="1204385"/>
    <lineage>
        <taxon>Bacteria</taxon>
        <taxon>Bacillati</taxon>
        <taxon>Chloroflexota</taxon>
        <taxon>Caldilineae</taxon>
        <taxon>Caldilineales</taxon>
        <taxon>Caldilineaceae</taxon>
        <taxon>Litorilinea</taxon>
    </lineage>
</organism>
<evidence type="ECO:0000256" key="4">
    <source>
        <dbReference type="ARBA" id="ARBA00022670"/>
    </source>
</evidence>
<protein>
    <recommendedName>
        <fullName evidence="11">Zinc metalloprotease</fullName>
        <ecNumber evidence="11">3.4.24.-</ecNumber>
    </recommendedName>
</protein>
<evidence type="ECO:0000256" key="11">
    <source>
        <dbReference type="RuleBase" id="RU362031"/>
    </source>
</evidence>
<feature type="transmembrane region" description="Helical" evidence="11">
    <location>
        <begin position="6"/>
        <end position="25"/>
    </location>
</feature>
<accession>A0A540VIR7</accession>
<dbReference type="GO" id="GO:0004222">
    <property type="term" value="F:metalloendopeptidase activity"/>
    <property type="evidence" value="ECO:0007669"/>
    <property type="project" value="InterPro"/>
</dbReference>
<dbReference type="CDD" id="cd06163">
    <property type="entry name" value="S2P-M50_PDZ_RseP-like"/>
    <property type="match status" value="1"/>
</dbReference>
<proteinExistence type="inferred from homology"/>
<evidence type="ECO:0000313" key="14">
    <source>
        <dbReference type="Proteomes" id="UP000317371"/>
    </source>
</evidence>
<comment type="subcellular location">
    <subcellularLocation>
        <location evidence="2">Membrane</location>
        <topology evidence="2">Multi-pass membrane protein</topology>
    </subcellularLocation>
</comment>